<feature type="region of interest" description="Disordered" evidence="8">
    <location>
        <begin position="416"/>
        <end position="449"/>
    </location>
</feature>
<comment type="subcellular location">
    <subcellularLocation>
        <location evidence="1">Cell membrane</location>
        <topology evidence="1">Multi-pass membrane protein</topology>
    </subcellularLocation>
</comment>
<dbReference type="Gene3D" id="1.20.58.340">
    <property type="entry name" value="Magnesium transport protein CorA, transmembrane region"/>
    <property type="match status" value="2"/>
</dbReference>
<reference evidence="10 11" key="1">
    <citation type="journal article" date="2016" name="Mol. Biol. Evol.">
        <title>Comparative Genomics of Early-Diverging Mushroom-Forming Fungi Provides Insights into the Origins of Lignocellulose Decay Capabilities.</title>
        <authorList>
            <person name="Nagy L.G."/>
            <person name="Riley R."/>
            <person name="Tritt A."/>
            <person name="Adam C."/>
            <person name="Daum C."/>
            <person name="Floudas D."/>
            <person name="Sun H."/>
            <person name="Yadav J.S."/>
            <person name="Pangilinan J."/>
            <person name="Larsson K.H."/>
            <person name="Matsuura K."/>
            <person name="Barry K."/>
            <person name="Labutti K."/>
            <person name="Kuo R."/>
            <person name="Ohm R.A."/>
            <person name="Bhattacharya S.S."/>
            <person name="Shirouzu T."/>
            <person name="Yoshinaga Y."/>
            <person name="Martin F.M."/>
            <person name="Grigoriev I.V."/>
            <person name="Hibbett D.S."/>
        </authorList>
    </citation>
    <scope>NUCLEOTIDE SEQUENCE [LARGE SCALE GENOMIC DNA]</scope>
    <source>
        <strain evidence="10 11">TUFC12733</strain>
    </source>
</reference>
<comment type="similarity">
    <text evidence="2">Belongs to the CorA metal ion transporter (MIT) (TC 1.A.35) family.</text>
</comment>
<evidence type="ECO:0000256" key="6">
    <source>
        <dbReference type="ARBA" id="ARBA00022989"/>
    </source>
</evidence>
<feature type="transmembrane region" description="Helical" evidence="9">
    <location>
        <begin position="732"/>
        <end position="751"/>
    </location>
</feature>
<dbReference type="GO" id="GO:0005886">
    <property type="term" value="C:plasma membrane"/>
    <property type="evidence" value="ECO:0007669"/>
    <property type="project" value="UniProtKB-SubCell"/>
</dbReference>
<name>A0A167K019_CALVF</name>
<keyword evidence="11" id="KW-1185">Reference proteome</keyword>
<evidence type="ECO:0000313" key="10">
    <source>
        <dbReference type="EMBL" id="KZO94114.1"/>
    </source>
</evidence>
<evidence type="ECO:0000256" key="4">
    <source>
        <dbReference type="ARBA" id="ARBA00022475"/>
    </source>
</evidence>
<dbReference type="PANTHER" id="PTHR46494">
    <property type="entry name" value="CORA FAMILY METAL ION TRANSPORTER (EUROFUNG)"/>
    <property type="match status" value="1"/>
</dbReference>
<feature type="region of interest" description="Disordered" evidence="8">
    <location>
        <begin position="344"/>
        <end position="380"/>
    </location>
</feature>
<feature type="region of interest" description="Disordered" evidence="8">
    <location>
        <begin position="20"/>
        <end position="197"/>
    </location>
</feature>
<dbReference type="GO" id="GO:0015095">
    <property type="term" value="F:magnesium ion transmembrane transporter activity"/>
    <property type="evidence" value="ECO:0007669"/>
    <property type="project" value="TreeGrafter"/>
</dbReference>
<evidence type="ECO:0008006" key="12">
    <source>
        <dbReference type="Google" id="ProtNLM"/>
    </source>
</evidence>
<evidence type="ECO:0000256" key="7">
    <source>
        <dbReference type="ARBA" id="ARBA00023136"/>
    </source>
</evidence>
<dbReference type="GO" id="GO:0015087">
    <property type="term" value="F:cobalt ion transmembrane transporter activity"/>
    <property type="evidence" value="ECO:0007669"/>
    <property type="project" value="TreeGrafter"/>
</dbReference>
<sequence length="780" mass="86234">MAGATFQGADGDYQTVLESINYPTRDRTPSLSSVRSALEGLVHGPHQAAADGATGIDRQADMGAEGGGSQDAHKEGEEGEEEVDDDGSEPDDKPPAGQRGQRVQGRFDPLSRSPKPKRGLPPASQSDAHAQTLGAAATDLNSGYTAEPPKPSSTRRTTETLVDSTSAPPTTDGLPTSSGDGDGSNPFSKPSIGRPGSRFRTSAAKVLQMHRGSTAIQSPGAEQGVDPRRDSAVAHWSHIHQECAIEVCDYSGVNVRFTPLNNARLEDFLNGNGHDRPHWAKVRWINVGGISWDVVRALALRYDLHPLATEDVLRCGEDGNRSKGEYFANHLFLSIISHSLAPDDRSSLDDESSVGEPSHPSGAVEGTRDPSMQASHGFRERLSAIRVERPVSRDDIESTLNKSNIVGRVDDKLTSGFVSQQDRPSARPLLVNTGPSRRRNRSPVVGTSHVNQEAEWDAPHGKADGAKKRTKEKQWVNWMDTSALVRRKAANQVLLEQLKKGSHVSVGLKHNYVFLTRGGTLITFCQDADLSVFEPIKERLRIKDSLLRQSCDASLLMESVLDLVVDKILEIVERYHDELLELERKIFINPSMESVRQLHIISGDLTLHKRTLTPLSTLVYTLRRYDLDRAVAATPGAQDGKDVQVTGYCSHQCKVYLADVYDHMDYILGSMDMFSSIAENLIDFAFNTVSYETNDVMRRLTIATVLFFPLTILTGYFGMNFHVTNWKPWSDIVYWELAIPIVAVTTLFLTYRDLIKMYYAFVSKQRFDHVQEKLKFSGSR</sequence>
<organism evidence="10 11">
    <name type="scientific">Calocera viscosa (strain TUFC12733)</name>
    <dbReference type="NCBI Taxonomy" id="1330018"/>
    <lineage>
        <taxon>Eukaryota</taxon>
        <taxon>Fungi</taxon>
        <taxon>Dikarya</taxon>
        <taxon>Basidiomycota</taxon>
        <taxon>Agaricomycotina</taxon>
        <taxon>Dacrymycetes</taxon>
        <taxon>Dacrymycetales</taxon>
        <taxon>Dacrymycetaceae</taxon>
        <taxon>Calocera</taxon>
    </lineage>
</organism>
<keyword evidence="5 9" id="KW-0812">Transmembrane</keyword>
<dbReference type="EMBL" id="KV417297">
    <property type="protein sequence ID" value="KZO94114.1"/>
    <property type="molecule type" value="Genomic_DNA"/>
</dbReference>
<keyword evidence="7 9" id="KW-0472">Membrane</keyword>
<evidence type="ECO:0000256" key="1">
    <source>
        <dbReference type="ARBA" id="ARBA00004651"/>
    </source>
</evidence>
<feature type="compositionally biased region" description="Acidic residues" evidence="8">
    <location>
        <begin position="77"/>
        <end position="89"/>
    </location>
</feature>
<evidence type="ECO:0000256" key="9">
    <source>
        <dbReference type="SAM" id="Phobius"/>
    </source>
</evidence>
<evidence type="ECO:0000256" key="3">
    <source>
        <dbReference type="ARBA" id="ARBA00022448"/>
    </source>
</evidence>
<proteinExistence type="inferred from homology"/>
<dbReference type="Proteomes" id="UP000076738">
    <property type="component" value="Unassembled WGS sequence"/>
</dbReference>
<gene>
    <name evidence="10" type="ORF">CALVIDRAFT_600322</name>
</gene>
<protein>
    <recommendedName>
        <fullName evidence="12">Cora-domain-containing protein</fullName>
    </recommendedName>
</protein>
<dbReference type="Gene3D" id="3.30.460.20">
    <property type="entry name" value="CorA soluble domain-like"/>
    <property type="match status" value="1"/>
</dbReference>
<evidence type="ECO:0000313" key="11">
    <source>
        <dbReference type="Proteomes" id="UP000076738"/>
    </source>
</evidence>
<keyword evidence="6 9" id="KW-1133">Transmembrane helix</keyword>
<dbReference type="Pfam" id="PF01544">
    <property type="entry name" value="CorA"/>
    <property type="match status" value="1"/>
</dbReference>
<evidence type="ECO:0000256" key="5">
    <source>
        <dbReference type="ARBA" id="ARBA00022692"/>
    </source>
</evidence>
<keyword evidence="4" id="KW-1003">Cell membrane</keyword>
<evidence type="ECO:0000256" key="2">
    <source>
        <dbReference type="ARBA" id="ARBA00009765"/>
    </source>
</evidence>
<dbReference type="InterPro" id="IPR002523">
    <property type="entry name" value="MgTranspt_CorA/ZnTranspt_ZntB"/>
</dbReference>
<dbReference type="InterPro" id="IPR045863">
    <property type="entry name" value="CorA_TM1_TM2"/>
</dbReference>
<dbReference type="SUPFAM" id="SSF144083">
    <property type="entry name" value="Magnesium transport protein CorA, transmembrane region"/>
    <property type="match status" value="1"/>
</dbReference>
<evidence type="ECO:0000256" key="8">
    <source>
        <dbReference type="SAM" id="MobiDB-lite"/>
    </source>
</evidence>
<dbReference type="GO" id="GO:0000287">
    <property type="term" value="F:magnesium ion binding"/>
    <property type="evidence" value="ECO:0007669"/>
    <property type="project" value="TreeGrafter"/>
</dbReference>
<keyword evidence="3" id="KW-0813">Transport</keyword>
<dbReference type="AlphaFoldDB" id="A0A167K019"/>
<dbReference type="OrthoDB" id="165352at2759"/>
<feature type="transmembrane region" description="Helical" evidence="9">
    <location>
        <begin position="700"/>
        <end position="720"/>
    </location>
</feature>
<feature type="compositionally biased region" description="Polar residues" evidence="8">
    <location>
        <begin position="152"/>
        <end position="179"/>
    </location>
</feature>
<dbReference type="PANTHER" id="PTHR46494:SF1">
    <property type="entry name" value="CORA FAMILY METAL ION TRANSPORTER (EUROFUNG)"/>
    <property type="match status" value="1"/>
</dbReference>
<accession>A0A167K019</accession>
<dbReference type="STRING" id="1330018.A0A167K019"/>
<dbReference type="InterPro" id="IPR045861">
    <property type="entry name" value="CorA_cytoplasmic_dom"/>
</dbReference>
<dbReference type="SUPFAM" id="SSF143865">
    <property type="entry name" value="CorA soluble domain-like"/>
    <property type="match status" value="1"/>
</dbReference>
<dbReference type="GO" id="GO:0050897">
    <property type="term" value="F:cobalt ion binding"/>
    <property type="evidence" value="ECO:0007669"/>
    <property type="project" value="TreeGrafter"/>
</dbReference>